<evidence type="ECO:0000256" key="1">
    <source>
        <dbReference type="ARBA" id="ARBA00022679"/>
    </source>
</evidence>
<proteinExistence type="predicted"/>
<dbReference type="GO" id="GO:0006654">
    <property type="term" value="P:phosphatidic acid biosynthetic process"/>
    <property type="evidence" value="ECO:0007669"/>
    <property type="project" value="TreeGrafter"/>
</dbReference>
<evidence type="ECO:0000256" key="2">
    <source>
        <dbReference type="ARBA" id="ARBA00023315"/>
    </source>
</evidence>
<keyword evidence="1" id="KW-0808">Transferase</keyword>
<reference evidence="4 5" key="1">
    <citation type="journal article" date="2016" name="Biochim. Biophys. Acta">
        <title>Characterization of red-shifted phycobilisomes isolated from the chlorophyll f-containing cyanobacterium Halomicronema hongdechloris.</title>
        <authorList>
            <person name="Li Y."/>
            <person name="Lin Y."/>
            <person name="Garvey C.J."/>
            <person name="Birch D."/>
            <person name="Corkery R.W."/>
            <person name="Loughlin P.C."/>
            <person name="Scheer H."/>
            <person name="Willows R.D."/>
            <person name="Chen M."/>
        </authorList>
    </citation>
    <scope>NUCLEOTIDE SEQUENCE [LARGE SCALE GENOMIC DNA]</scope>
    <source>
        <strain evidence="4 5">C2206</strain>
    </source>
</reference>
<dbReference type="CDD" id="cd07989">
    <property type="entry name" value="LPLAT_AGPAT-like"/>
    <property type="match status" value="1"/>
</dbReference>
<organism evidence="4 5">
    <name type="scientific">Halomicronema hongdechloris C2206</name>
    <dbReference type="NCBI Taxonomy" id="1641165"/>
    <lineage>
        <taxon>Bacteria</taxon>
        <taxon>Bacillati</taxon>
        <taxon>Cyanobacteriota</taxon>
        <taxon>Cyanophyceae</taxon>
        <taxon>Nodosilineales</taxon>
        <taxon>Nodosilineaceae</taxon>
        <taxon>Halomicronema</taxon>
    </lineage>
</organism>
<evidence type="ECO:0000259" key="3">
    <source>
        <dbReference type="SMART" id="SM00563"/>
    </source>
</evidence>
<dbReference type="KEGG" id="hhg:XM38_001020"/>
<dbReference type="InterPro" id="IPR002123">
    <property type="entry name" value="Plipid/glycerol_acylTrfase"/>
</dbReference>
<keyword evidence="2" id="KW-0012">Acyltransferase</keyword>
<dbReference type="Pfam" id="PF01553">
    <property type="entry name" value="Acyltransferase"/>
    <property type="match status" value="1"/>
</dbReference>
<dbReference type="SUPFAM" id="SSF69593">
    <property type="entry name" value="Glycerol-3-phosphate (1)-acyltransferase"/>
    <property type="match status" value="1"/>
</dbReference>
<protein>
    <recommendedName>
        <fullName evidence="3">Phospholipid/glycerol acyltransferase domain-containing protein</fullName>
    </recommendedName>
</protein>
<dbReference type="SMART" id="SM00563">
    <property type="entry name" value="PlsC"/>
    <property type="match status" value="1"/>
</dbReference>
<dbReference type="Proteomes" id="UP000191901">
    <property type="component" value="Chromosome"/>
</dbReference>
<evidence type="ECO:0000313" key="4">
    <source>
        <dbReference type="EMBL" id="ASC69176.1"/>
    </source>
</evidence>
<dbReference type="EMBL" id="CP021983">
    <property type="protein sequence ID" value="ASC69176.1"/>
    <property type="molecule type" value="Genomic_DNA"/>
</dbReference>
<feature type="domain" description="Phospholipid/glycerol acyltransferase" evidence="3">
    <location>
        <begin position="41"/>
        <end position="162"/>
    </location>
</feature>
<evidence type="ECO:0000313" key="5">
    <source>
        <dbReference type="Proteomes" id="UP000191901"/>
    </source>
</evidence>
<dbReference type="GO" id="GO:0003841">
    <property type="term" value="F:1-acylglycerol-3-phosphate O-acyltransferase activity"/>
    <property type="evidence" value="ECO:0007669"/>
    <property type="project" value="TreeGrafter"/>
</dbReference>
<gene>
    <name evidence="4" type="ORF">XM38_001020</name>
</gene>
<sequence length="246" mass="27215">MLSNVMELDHPLALSQGLLTALGVHQSLHFCDRIPTASSSILVVSNHRSILDAPLLMTGLNRPVRFACHHYMSQVPLMRELVTTMGGFPLAAAGQRPTTFLRQAHQFLQRQQAVGIFPEGALPMVQSTQPQQLTTFQRGFAHLALRAPVDPLVILPVAIAATDEISHSAFPLKLLSWFDPSEPLFDQPGWHPFVLYRQVSLLIGHPIQITAAHRHQYRGQQAGTLASELTDQCRTSIADLLQHGCY</sequence>
<keyword evidence="5" id="KW-1185">Reference proteome</keyword>
<name>A0A1Z3HFW2_9CYAN</name>
<dbReference type="PANTHER" id="PTHR10434:SF66">
    <property type="entry name" value="PHOSPHOLIPID_GLYCEROL ACYLTRANSFERASE DOMAIN-CONTAINING PROTEIN"/>
    <property type="match status" value="1"/>
</dbReference>
<accession>A0A1Z3HFW2</accession>
<dbReference type="PANTHER" id="PTHR10434">
    <property type="entry name" value="1-ACYL-SN-GLYCEROL-3-PHOSPHATE ACYLTRANSFERASE"/>
    <property type="match status" value="1"/>
</dbReference>
<dbReference type="AlphaFoldDB" id="A0A1Z3HFW2"/>